<comment type="catalytic activity">
    <reaction evidence="1">
        <text>Hydrolysis of terminal, non-reducing beta-D-glucosyl residues with release of beta-D-glucose.</text>
        <dbReference type="EC" id="3.2.1.21"/>
    </reaction>
</comment>
<evidence type="ECO:0000256" key="2">
    <source>
        <dbReference type="ARBA" id="ARBA00004613"/>
    </source>
</evidence>
<dbReference type="InterPro" id="IPR036881">
    <property type="entry name" value="Glyco_hydro_3_C_sf"/>
</dbReference>
<dbReference type="PANTHER" id="PTHR42715">
    <property type="entry name" value="BETA-GLUCOSIDASE"/>
    <property type="match status" value="1"/>
</dbReference>
<evidence type="ECO:0000256" key="6">
    <source>
        <dbReference type="ARBA" id="ARBA00022729"/>
    </source>
</evidence>
<keyword evidence="8" id="KW-0326">Glycosidase</keyword>
<protein>
    <recommendedName>
        <fullName evidence="4">beta-glucosidase</fullName>
        <ecNumber evidence="4">3.2.1.21</ecNumber>
    </recommendedName>
</protein>
<reference evidence="10 11" key="1">
    <citation type="submission" date="2014-04" db="EMBL/GenBank/DDBJ databases">
        <title>Evolutionary Origins and Diversification of the Mycorrhizal Mutualists.</title>
        <authorList>
            <consortium name="DOE Joint Genome Institute"/>
            <consortium name="Mycorrhizal Genomics Consortium"/>
            <person name="Kohler A."/>
            <person name="Kuo A."/>
            <person name="Nagy L.G."/>
            <person name="Floudas D."/>
            <person name="Copeland A."/>
            <person name="Barry K.W."/>
            <person name="Cichocki N."/>
            <person name="Veneault-Fourrey C."/>
            <person name="LaButti K."/>
            <person name="Lindquist E.A."/>
            <person name="Lipzen A."/>
            <person name="Lundell T."/>
            <person name="Morin E."/>
            <person name="Murat C."/>
            <person name="Riley R."/>
            <person name="Ohm R."/>
            <person name="Sun H."/>
            <person name="Tunlid A."/>
            <person name="Henrissat B."/>
            <person name="Grigoriev I.V."/>
            <person name="Hibbett D.S."/>
            <person name="Martin F."/>
        </authorList>
    </citation>
    <scope>NUCLEOTIDE SEQUENCE [LARGE SCALE GENOMIC DNA]</scope>
    <source>
        <strain evidence="10 11">FD-317 M1</strain>
    </source>
</reference>
<dbReference type="Gene3D" id="2.60.40.10">
    <property type="entry name" value="Immunoglobulins"/>
    <property type="match status" value="1"/>
</dbReference>
<dbReference type="SUPFAM" id="SSF52279">
    <property type="entry name" value="Beta-D-glucan exohydrolase, C-terminal domain"/>
    <property type="match status" value="1"/>
</dbReference>
<evidence type="ECO:0000313" key="10">
    <source>
        <dbReference type="EMBL" id="KIK64149.1"/>
    </source>
</evidence>
<dbReference type="EC" id="3.2.1.21" evidence="4"/>
<proteinExistence type="inferred from homology"/>
<evidence type="ECO:0000256" key="8">
    <source>
        <dbReference type="ARBA" id="ARBA00023295"/>
    </source>
</evidence>
<keyword evidence="5" id="KW-0964">Secreted</keyword>
<name>A0A0D0CM55_9AGAR</name>
<evidence type="ECO:0000256" key="4">
    <source>
        <dbReference type="ARBA" id="ARBA00012744"/>
    </source>
</evidence>
<evidence type="ECO:0000256" key="7">
    <source>
        <dbReference type="ARBA" id="ARBA00022801"/>
    </source>
</evidence>
<keyword evidence="7" id="KW-0378">Hydrolase</keyword>
<dbReference type="GO" id="GO:0009251">
    <property type="term" value="P:glucan catabolic process"/>
    <property type="evidence" value="ECO:0007669"/>
    <property type="project" value="TreeGrafter"/>
</dbReference>
<evidence type="ECO:0000313" key="11">
    <source>
        <dbReference type="Proteomes" id="UP000053593"/>
    </source>
</evidence>
<dbReference type="HOGENOM" id="CLU_1408917_0_0_1"/>
<dbReference type="PANTHER" id="PTHR42715:SF12">
    <property type="entry name" value="BETA-GLUCOSIDASE G-RELATED"/>
    <property type="match status" value="1"/>
</dbReference>
<dbReference type="GO" id="GO:0008422">
    <property type="term" value="F:beta-glucosidase activity"/>
    <property type="evidence" value="ECO:0007669"/>
    <property type="project" value="UniProtKB-EC"/>
</dbReference>
<keyword evidence="6" id="KW-0732">Signal</keyword>
<organism evidence="10 11">
    <name type="scientific">Collybiopsis luxurians FD-317 M1</name>
    <dbReference type="NCBI Taxonomy" id="944289"/>
    <lineage>
        <taxon>Eukaryota</taxon>
        <taxon>Fungi</taxon>
        <taxon>Dikarya</taxon>
        <taxon>Basidiomycota</taxon>
        <taxon>Agaricomycotina</taxon>
        <taxon>Agaricomycetes</taxon>
        <taxon>Agaricomycetidae</taxon>
        <taxon>Agaricales</taxon>
        <taxon>Marasmiineae</taxon>
        <taxon>Omphalotaceae</taxon>
        <taxon>Collybiopsis</taxon>
        <taxon>Collybiopsis luxurians</taxon>
    </lineage>
</organism>
<dbReference type="InterPro" id="IPR050288">
    <property type="entry name" value="Cellulose_deg_GH3"/>
</dbReference>
<dbReference type="EMBL" id="KN834762">
    <property type="protein sequence ID" value="KIK64149.1"/>
    <property type="molecule type" value="Genomic_DNA"/>
</dbReference>
<dbReference type="GO" id="GO:0005576">
    <property type="term" value="C:extracellular region"/>
    <property type="evidence" value="ECO:0007669"/>
    <property type="project" value="UniProtKB-SubCell"/>
</dbReference>
<keyword evidence="11" id="KW-1185">Reference proteome</keyword>
<evidence type="ECO:0000256" key="3">
    <source>
        <dbReference type="ARBA" id="ARBA00005336"/>
    </source>
</evidence>
<evidence type="ECO:0000256" key="1">
    <source>
        <dbReference type="ARBA" id="ARBA00000448"/>
    </source>
</evidence>
<dbReference type="OrthoDB" id="3035344at2759"/>
<gene>
    <name evidence="10" type="ORF">GYMLUDRAFT_57146</name>
</gene>
<comment type="subcellular location">
    <subcellularLocation>
        <location evidence="2">Secreted</location>
    </subcellularLocation>
</comment>
<evidence type="ECO:0000256" key="5">
    <source>
        <dbReference type="ARBA" id="ARBA00022525"/>
    </source>
</evidence>
<dbReference type="Proteomes" id="UP000053593">
    <property type="component" value="Unassembled WGS sequence"/>
</dbReference>
<dbReference type="InterPro" id="IPR013783">
    <property type="entry name" value="Ig-like_fold"/>
</dbReference>
<dbReference type="Gene3D" id="3.40.50.1700">
    <property type="entry name" value="Glycoside hydrolase family 3 C-terminal domain"/>
    <property type="match status" value="1"/>
</dbReference>
<comment type="similarity">
    <text evidence="3">Belongs to the glycosyl hydrolase 3 family.</text>
</comment>
<sequence length="193" mass="21814">MTRKLSKTSIFSLSYTTFHCPFRTITDQPAYQIDYTEGVFLDYRYINSKGITPVYEFGFGLSYTEFTYSSPQSSVSSTSATFSFTLTNLGFTDGSEIPQLYLASGLLQVDHPKSFEDSTVAYSRLERVRLYDDFSKGKEVCSGAPCKHEHSDGRYVCVYSIWDVVRVVPSDTFDVFIGEASIKDIHLTSSFTR</sequence>
<evidence type="ECO:0000256" key="9">
    <source>
        <dbReference type="ARBA" id="ARBA00024983"/>
    </source>
</evidence>
<dbReference type="AlphaFoldDB" id="A0A0D0CM55"/>
<accession>A0A0D0CM55</accession>
<comment type="function">
    <text evidence="9">Beta-glucosidases are one of a number of cellulolytic enzymes involved in the degradation of cellulosic biomass. Catalyzes the last step releasing glucose from the inhibitory cellobiose.</text>
</comment>